<dbReference type="PANTHER" id="PTHR30535">
    <property type="entry name" value="VITAMIN B12-BINDING PROTEIN"/>
    <property type="match status" value="1"/>
</dbReference>
<evidence type="ECO:0000313" key="3">
    <source>
        <dbReference type="Proteomes" id="UP000033514"/>
    </source>
</evidence>
<name>A0A0F5L6Y5_9HYPH</name>
<comment type="caution">
    <text evidence="2">The sequence shown here is derived from an EMBL/GenBank/DDBJ whole genome shotgun (WGS) entry which is preliminary data.</text>
</comment>
<dbReference type="PANTHER" id="PTHR30535:SF34">
    <property type="entry name" value="MOLYBDATE-BINDING PROTEIN MOLA"/>
    <property type="match status" value="1"/>
</dbReference>
<dbReference type="Pfam" id="PF01497">
    <property type="entry name" value="Peripla_BP_2"/>
    <property type="match status" value="1"/>
</dbReference>
<keyword evidence="3" id="KW-1185">Reference proteome</keyword>
<dbReference type="SUPFAM" id="SSF53807">
    <property type="entry name" value="Helical backbone' metal receptor"/>
    <property type="match status" value="1"/>
</dbReference>
<dbReference type="InterPro" id="IPR002491">
    <property type="entry name" value="ABC_transptr_periplasmic_BD"/>
</dbReference>
<accession>A0A0F5L6Y5</accession>
<dbReference type="Gene3D" id="3.40.50.1980">
    <property type="entry name" value="Nitrogenase molybdenum iron protein domain"/>
    <property type="match status" value="2"/>
</dbReference>
<evidence type="ECO:0000259" key="1">
    <source>
        <dbReference type="PROSITE" id="PS50983"/>
    </source>
</evidence>
<gene>
    <name evidence="2" type="ORF">VW35_12950</name>
</gene>
<sequence length="402" mass="43049">MWAFTGATAAAEPKFDADGCAVDFDPQTDYFPTKSDVAFSDNFSVEYSGHFKVVTVARPFPGGAAERYILVQCGTPEPALEPDLAAAPRITIPVRSLFVGSTSENPALVAIGAVDAVTGVAQKDLIATPEILAHVQSDATVQYHGAGVFDVEAVVAAAPDVLMAGGSGEPELQRIAAAGIPVVNFADWQDSSPLGRAEWVKFLGLFFNAEQKANAAFDEVTKQYQTAQALVVDVESADRPLVLSGQPFGGIFFAAGGRSFVAQFIKDAGGTYLFADDTSTGSFQIGDLERLIVAAREADVWIQASMNYRSLADIADDDPRLAELPAAKNGAVWIPDALKGSNGGVEFYELGTMRPDLVLMDLISIFHPEKLPGRQRVFYRSITLDQDSAKAVERHIKNPLYH</sequence>
<dbReference type="STRING" id="361041.VW35_12950"/>
<organism evidence="2 3">
    <name type="scientific">Devosia soli</name>
    <dbReference type="NCBI Taxonomy" id="361041"/>
    <lineage>
        <taxon>Bacteria</taxon>
        <taxon>Pseudomonadati</taxon>
        <taxon>Pseudomonadota</taxon>
        <taxon>Alphaproteobacteria</taxon>
        <taxon>Hyphomicrobiales</taxon>
        <taxon>Devosiaceae</taxon>
        <taxon>Devosia</taxon>
    </lineage>
</organism>
<dbReference type="EMBL" id="LAJG01000023">
    <property type="protein sequence ID" value="KKB78146.1"/>
    <property type="molecule type" value="Genomic_DNA"/>
</dbReference>
<reference evidence="2 3" key="1">
    <citation type="submission" date="2015-03" db="EMBL/GenBank/DDBJ databases">
        <authorList>
            <person name="Hassan Y.I."/>
            <person name="Lepp D."/>
            <person name="Zhou T."/>
        </authorList>
    </citation>
    <scope>NUCLEOTIDE SEQUENCE [LARGE SCALE GENOMIC DNA]</scope>
    <source>
        <strain evidence="2 3">GH2-10</strain>
    </source>
</reference>
<dbReference type="GO" id="GO:0071281">
    <property type="term" value="P:cellular response to iron ion"/>
    <property type="evidence" value="ECO:0007669"/>
    <property type="project" value="TreeGrafter"/>
</dbReference>
<dbReference type="PROSITE" id="PS50983">
    <property type="entry name" value="FE_B12_PBP"/>
    <property type="match status" value="1"/>
</dbReference>
<feature type="domain" description="Fe/B12 periplasmic-binding" evidence="1">
    <location>
        <begin position="96"/>
        <end position="370"/>
    </location>
</feature>
<dbReference type="PATRIC" id="fig|361041.3.peg.1972"/>
<dbReference type="AlphaFoldDB" id="A0A0F5L6Y5"/>
<proteinExistence type="predicted"/>
<evidence type="ECO:0000313" key="2">
    <source>
        <dbReference type="EMBL" id="KKB78146.1"/>
    </source>
</evidence>
<protein>
    <recommendedName>
        <fullName evidence="1">Fe/B12 periplasmic-binding domain-containing protein</fullName>
    </recommendedName>
</protein>
<dbReference type="InterPro" id="IPR050902">
    <property type="entry name" value="ABC_Transporter_SBP"/>
</dbReference>
<dbReference type="Proteomes" id="UP000033514">
    <property type="component" value="Unassembled WGS sequence"/>
</dbReference>